<evidence type="ECO:0000313" key="2">
    <source>
        <dbReference type="Proteomes" id="UP000315003"/>
    </source>
</evidence>
<dbReference type="Proteomes" id="UP000315003">
    <property type="component" value="Chromosome"/>
</dbReference>
<protein>
    <submittedName>
        <fullName evidence="1">Uncharacterized protein</fullName>
    </submittedName>
</protein>
<dbReference type="AlphaFoldDB" id="A0A517T2L4"/>
<organism evidence="1 2">
    <name type="scientific">Stieleria bergensis</name>
    <dbReference type="NCBI Taxonomy" id="2528025"/>
    <lineage>
        <taxon>Bacteria</taxon>
        <taxon>Pseudomonadati</taxon>
        <taxon>Planctomycetota</taxon>
        <taxon>Planctomycetia</taxon>
        <taxon>Pirellulales</taxon>
        <taxon>Pirellulaceae</taxon>
        <taxon>Stieleria</taxon>
    </lineage>
</organism>
<proteinExistence type="predicted"/>
<gene>
    <name evidence="1" type="ORF">SV7mr_51680</name>
</gene>
<sequence>MPVSMPDAPTLTALTELDLDAEGDISVVAGIAAARRAIQTCSGYRF</sequence>
<reference evidence="1 2" key="1">
    <citation type="submission" date="2019-02" db="EMBL/GenBank/DDBJ databases">
        <title>Deep-cultivation of Planctomycetes and their phenomic and genomic characterization uncovers novel biology.</title>
        <authorList>
            <person name="Wiegand S."/>
            <person name="Jogler M."/>
            <person name="Boedeker C."/>
            <person name="Pinto D."/>
            <person name="Vollmers J."/>
            <person name="Rivas-Marin E."/>
            <person name="Kohn T."/>
            <person name="Peeters S.H."/>
            <person name="Heuer A."/>
            <person name="Rast P."/>
            <person name="Oberbeckmann S."/>
            <person name="Bunk B."/>
            <person name="Jeske O."/>
            <person name="Meyerdierks A."/>
            <person name="Storesund J.E."/>
            <person name="Kallscheuer N."/>
            <person name="Luecker S."/>
            <person name="Lage O.M."/>
            <person name="Pohl T."/>
            <person name="Merkel B.J."/>
            <person name="Hornburger P."/>
            <person name="Mueller R.-W."/>
            <person name="Bruemmer F."/>
            <person name="Labrenz M."/>
            <person name="Spormann A.M."/>
            <person name="Op den Camp H."/>
            <person name="Overmann J."/>
            <person name="Amann R."/>
            <person name="Jetten M.S.M."/>
            <person name="Mascher T."/>
            <person name="Medema M.H."/>
            <person name="Devos D.P."/>
            <person name="Kaster A.-K."/>
            <person name="Ovreas L."/>
            <person name="Rohde M."/>
            <person name="Galperin M.Y."/>
            <person name="Jogler C."/>
        </authorList>
    </citation>
    <scope>NUCLEOTIDE SEQUENCE [LARGE SCALE GENOMIC DNA]</scope>
    <source>
        <strain evidence="1 2">SV_7m_r</strain>
    </source>
</reference>
<accession>A0A517T2L4</accession>
<keyword evidence="2" id="KW-1185">Reference proteome</keyword>
<evidence type="ECO:0000313" key="1">
    <source>
        <dbReference type="EMBL" id="QDT62618.1"/>
    </source>
</evidence>
<name>A0A517T2L4_9BACT</name>
<dbReference type="EMBL" id="CP036272">
    <property type="protein sequence ID" value="QDT62618.1"/>
    <property type="molecule type" value="Genomic_DNA"/>
</dbReference>